<dbReference type="RefSeq" id="WP_124742230.1">
    <property type="nucleotide sequence ID" value="NZ_LDIM01000012.1"/>
</dbReference>
<feature type="binding site" evidence="12">
    <location>
        <position position="505"/>
    </location>
    <ligand>
        <name>Zn(2+)</name>
        <dbReference type="ChEBI" id="CHEBI:29105"/>
        <label>1</label>
    </ligand>
</feature>
<accession>A0A4Y7WQ64</accession>
<dbReference type="EC" id="5.6.2.4" evidence="12"/>
<feature type="binding site" evidence="12">
    <location>
        <position position="548"/>
    </location>
    <ligand>
        <name>Zn(2+)</name>
        <dbReference type="ChEBI" id="CHEBI:29105"/>
        <label>1</label>
    </ligand>
</feature>
<keyword evidence="10 12" id="KW-0413">Isomerase</keyword>
<dbReference type="PROSITE" id="PS51192">
    <property type="entry name" value="HELICASE_ATP_BIND_1"/>
    <property type="match status" value="1"/>
</dbReference>
<feature type="binding site" evidence="12">
    <location>
        <position position="517"/>
    </location>
    <ligand>
        <name>Zn(2+)</name>
        <dbReference type="ChEBI" id="CHEBI:29105"/>
        <label>2</label>
    </ligand>
</feature>
<evidence type="ECO:0000256" key="7">
    <source>
        <dbReference type="ARBA" id="ARBA00022833"/>
    </source>
</evidence>
<dbReference type="Pfam" id="PF17764">
    <property type="entry name" value="PriA_3primeBD"/>
    <property type="match status" value="1"/>
</dbReference>
<dbReference type="PROSITE" id="PS51194">
    <property type="entry name" value="HELICASE_CTER"/>
    <property type="match status" value="1"/>
</dbReference>
<dbReference type="GO" id="GO:0016887">
    <property type="term" value="F:ATP hydrolysis activity"/>
    <property type="evidence" value="ECO:0007669"/>
    <property type="project" value="RHEA"/>
</dbReference>
<evidence type="ECO:0000259" key="13">
    <source>
        <dbReference type="PROSITE" id="PS51192"/>
    </source>
</evidence>
<dbReference type="InterPro" id="IPR001650">
    <property type="entry name" value="Helicase_C-like"/>
</dbReference>
<dbReference type="FunFam" id="3.40.50.300:FF:000489">
    <property type="entry name" value="Primosome assembly protein PriA"/>
    <property type="match status" value="1"/>
</dbReference>
<dbReference type="NCBIfam" id="TIGR00595">
    <property type="entry name" value="priA"/>
    <property type="match status" value="1"/>
</dbReference>
<evidence type="ECO:0000256" key="4">
    <source>
        <dbReference type="ARBA" id="ARBA00022741"/>
    </source>
</evidence>
<comment type="function">
    <text evidence="12">Initiates the restart of stalled replication forks, which reloads the replicative helicase on sites other than the origin of replication. Recognizes and binds to abandoned replication forks and remodels them to uncover a helicase loading site. Promotes assembly of the primosome at these replication forks.</text>
</comment>
<dbReference type="InterPro" id="IPR014001">
    <property type="entry name" value="Helicase_ATP-bd"/>
</dbReference>
<dbReference type="FunFam" id="3.40.1440.60:FF:000001">
    <property type="entry name" value="Primosomal protein N"/>
    <property type="match status" value="1"/>
</dbReference>
<dbReference type="AlphaFoldDB" id="A0A4Y7WQ64"/>
<dbReference type="SMART" id="SM00490">
    <property type="entry name" value="HELICc"/>
    <property type="match status" value="1"/>
</dbReference>
<dbReference type="Pfam" id="PF00270">
    <property type="entry name" value="DEAD"/>
    <property type="match status" value="1"/>
</dbReference>
<evidence type="ECO:0000256" key="5">
    <source>
        <dbReference type="ARBA" id="ARBA00022801"/>
    </source>
</evidence>
<evidence type="ECO:0000256" key="10">
    <source>
        <dbReference type="ARBA" id="ARBA00023235"/>
    </source>
</evidence>
<dbReference type="Gene3D" id="3.40.1440.60">
    <property type="entry name" value="PriA, 3(prime) DNA-binding domain"/>
    <property type="match status" value="1"/>
</dbReference>
<evidence type="ECO:0000256" key="9">
    <source>
        <dbReference type="ARBA" id="ARBA00023125"/>
    </source>
</evidence>
<feature type="domain" description="Helicase ATP-binding" evidence="13">
    <location>
        <begin position="277"/>
        <end position="443"/>
    </location>
</feature>
<dbReference type="SMART" id="SM00487">
    <property type="entry name" value="DEXDc"/>
    <property type="match status" value="1"/>
</dbReference>
<dbReference type="GO" id="GO:0006270">
    <property type="term" value="P:DNA replication initiation"/>
    <property type="evidence" value="ECO:0007669"/>
    <property type="project" value="TreeGrafter"/>
</dbReference>
<dbReference type="InterPro" id="IPR042115">
    <property type="entry name" value="PriA_3primeBD_sf"/>
</dbReference>
<evidence type="ECO:0000313" key="16">
    <source>
        <dbReference type="Proteomes" id="UP000298210"/>
    </source>
</evidence>
<dbReference type="PANTHER" id="PTHR30580">
    <property type="entry name" value="PRIMOSOMAL PROTEIN N"/>
    <property type="match status" value="1"/>
</dbReference>
<dbReference type="GO" id="GO:0006302">
    <property type="term" value="P:double-strand break repair"/>
    <property type="evidence" value="ECO:0007669"/>
    <property type="project" value="InterPro"/>
</dbReference>
<dbReference type="Proteomes" id="UP000298210">
    <property type="component" value="Unassembled WGS sequence"/>
</dbReference>
<proteinExistence type="inferred from homology"/>
<feature type="binding site" evidence="12">
    <location>
        <position position="508"/>
    </location>
    <ligand>
        <name>Zn(2+)</name>
        <dbReference type="ChEBI" id="CHEBI:29105"/>
        <label>1</label>
    </ligand>
</feature>
<protein>
    <recommendedName>
        <fullName evidence="12">Replication restart protein PriA</fullName>
    </recommendedName>
    <alternativeName>
        <fullName evidence="12">ATP-dependent DNA helicase PriA</fullName>
        <ecNumber evidence="12">5.6.2.4</ecNumber>
    </alternativeName>
    <alternativeName>
        <fullName evidence="12">DNA 3'-5' helicase PriA</fullName>
    </alternativeName>
</protein>
<dbReference type="PANTHER" id="PTHR30580:SF0">
    <property type="entry name" value="PRIMOSOMAL PROTEIN N"/>
    <property type="match status" value="1"/>
</dbReference>
<dbReference type="HAMAP" id="MF_00983">
    <property type="entry name" value="PriA"/>
    <property type="match status" value="1"/>
</dbReference>
<dbReference type="InterPro" id="IPR041222">
    <property type="entry name" value="PriA_3primeBD"/>
</dbReference>
<keyword evidence="2 12" id="KW-0235">DNA replication</keyword>
<keyword evidence="8 12" id="KW-0067">ATP-binding</keyword>
<feature type="binding site" evidence="12">
    <location>
        <position position="514"/>
    </location>
    <ligand>
        <name>Zn(2+)</name>
        <dbReference type="ChEBI" id="CHEBI:29105"/>
        <label>2</label>
    </ligand>
</feature>
<dbReference type="NCBIfam" id="NF004066">
    <property type="entry name" value="PRK05580.1-3"/>
    <property type="match status" value="1"/>
</dbReference>
<evidence type="ECO:0000256" key="2">
    <source>
        <dbReference type="ARBA" id="ARBA00022705"/>
    </source>
</evidence>
<dbReference type="GO" id="GO:0005524">
    <property type="term" value="F:ATP binding"/>
    <property type="evidence" value="ECO:0007669"/>
    <property type="project" value="UniProtKB-UniRule"/>
</dbReference>
<feature type="binding site" evidence="12">
    <location>
        <position position="545"/>
    </location>
    <ligand>
        <name>Zn(2+)</name>
        <dbReference type="ChEBI" id="CHEBI:29105"/>
        <label>1</label>
    </ligand>
</feature>
<keyword evidence="3 12" id="KW-0479">Metal-binding</keyword>
<organism evidence="15 16">
    <name type="scientific">Shouchella lehensis</name>
    <dbReference type="NCBI Taxonomy" id="300825"/>
    <lineage>
        <taxon>Bacteria</taxon>
        <taxon>Bacillati</taxon>
        <taxon>Bacillota</taxon>
        <taxon>Bacilli</taxon>
        <taxon>Bacillales</taxon>
        <taxon>Bacillaceae</taxon>
        <taxon>Shouchella</taxon>
    </lineage>
</organism>
<reference evidence="15 16" key="1">
    <citation type="submission" date="2019-03" db="EMBL/GenBank/DDBJ databases">
        <authorList>
            <person name="Liu G."/>
        </authorList>
    </citation>
    <scope>NUCLEOTIDE SEQUENCE [LARGE SCALE GENOMIC DNA]</scope>
    <source>
        <strain evidence="15 16">DSM 19099</strain>
    </source>
</reference>
<dbReference type="EMBL" id="SNUX01000001">
    <property type="protein sequence ID" value="TES50745.1"/>
    <property type="molecule type" value="Genomic_DNA"/>
</dbReference>
<comment type="subunit">
    <text evidence="12">Component of the replication restart primosome.</text>
</comment>
<dbReference type="InterPro" id="IPR040498">
    <property type="entry name" value="PriA_CRR"/>
</dbReference>
<evidence type="ECO:0000259" key="14">
    <source>
        <dbReference type="PROSITE" id="PS51194"/>
    </source>
</evidence>
<comment type="cofactor">
    <cofactor evidence="12">
        <name>Zn(2+)</name>
        <dbReference type="ChEBI" id="CHEBI:29105"/>
    </cofactor>
    <text evidence="12">Binds 2 zinc ions per subunit.</text>
</comment>
<dbReference type="Pfam" id="PF18074">
    <property type="entry name" value="PriA_C"/>
    <property type="match status" value="1"/>
</dbReference>
<name>A0A4Y7WQ64_9BACI</name>
<keyword evidence="7 12" id="KW-0862">Zinc</keyword>
<dbReference type="Pfam" id="PF18319">
    <property type="entry name" value="Zn_ribbon_PriA"/>
    <property type="match status" value="1"/>
</dbReference>
<gene>
    <name evidence="12 15" type="primary">priA</name>
    <name evidence="15" type="ORF">E2L03_02085</name>
</gene>
<keyword evidence="1 12" id="KW-0639">Primosome</keyword>
<dbReference type="InterPro" id="IPR027417">
    <property type="entry name" value="P-loop_NTPase"/>
</dbReference>
<evidence type="ECO:0000313" key="15">
    <source>
        <dbReference type="EMBL" id="TES50745.1"/>
    </source>
</evidence>
<feature type="binding site" evidence="12">
    <location>
        <position position="535"/>
    </location>
    <ligand>
        <name>Zn(2+)</name>
        <dbReference type="ChEBI" id="CHEBI:29105"/>
        <label>2</label>
    </ligand>
</feature>
<dbReference type="GO" id="GO:1990077">
    <property type="term" value="C:primosome complex"/>
    <property type="evidence" value="ECO:0007669"/>
    <property type="project" value="UniProtKB-UniRule"/>
</dbReference>
<evidence type="ECO:0000256" key="1">
    <source>
        <dbReference type="ARBA" id="ARBA00022515"/>
    </source>
</evidence>
<comment type="catalytic activity">
    <reaction evidence="12">
        <text>Couples ATP hydrolysis with the unwinding of duplex DNA by translocating in the 3'-5' direction.</text>
        <dbReference type="EC" id="5.6.2.4"/>
    </reaction>
</comment>
<keyword evidence="9 12" id="KW-0238">DNA-binding</keyword>
<sequence length="800" mass="91061">MIARIIVDVPTAQTDRLFDYKVPNEWDTLVQPGIRVVVPFGPRKIQGFVMERTDTSDVKNMKAIIEVLDPVPVLSDELLALGKWLAKATICFQVTAFQAMLPAALKTKVSKKIQVRVEKTELPEQVRILFGNGNQLDWDSLKKGEPSHLLTMKKAIEAGLVEIEYATKAHTKMKTERVVTVSDVSDSELESVQRKAKKQFELIQYLKKKKQPFPSQQAMSETKTSRATLNALLDKGLVREWAQEVYRDPTSNDTFNKSEPLLLTPQQQEALHMISRPIEEDRYETILLHGVTGSGKTEIYLQAIAKVLEKGQEAIMLVPEISLTPQMVNRFKARFGNLVAIMHSGLSNGEKYDEWRKIHRKEVSVVVGARSAVFAPFTNLGLLIVDEEHESSYKQEEAPRYHTRDVAKYRGEIHRAPVILGSATPSIESFARAKKGNYTLVSLQERVNARPMPEVEIVDMREELRNGNRSMFSRALLQGIRDRLDRKEQSVLFLNRRGYSTFVMCRDCGYVASCDYCDISYTYHRKGHSLKCHYCGDEKPMPTTCSECGSEHIRFFGSGTQKVEEELYKHFPEATVIRMDVDTTRKKGSHKALLDAFGQGKGDILLGTQMIAKGLDFPNITLVGVLAADSMLHIPDFRSAERTFQVLEQVAGRAGRAELTGEVIVQSYTPEHYSIQLVKQHDYEQFFASEMRIRKQGGYPPYYYMALLTISDQDLATVIKTSGKIAEYLKRTLSKDTVVLGPVVSPIARIKDRYRYQCVIKYKHEPKLYETLETVLNHYQRDTTTKRLSISMDVHPYFFM</sequence>
<dbReference type="GO" id="GO:0043138">
    <property type="term" value="F:3'-5' DNA helicase activity"/>
    <property type="evidence" value="ECO:0007669"/>
    <property type="project" value="UniProtKB-EC"/>
</dbReference>
<dbReference type="GO" id="GO:0006310">
    <property type="term" value="P:DNA recombination"/>
    <property type="evidence" value="ECO:0007669"/>
    <property type="project" value="InterPro"/>
</dbReference>
<dbReference type="GO" id="GO:0006269">
    <property type="term" value="P:DNA replication, synthesis of primer"/>
    <property type="evidence" value="ECO:0007669"/>
    <property type="project" value="UniProtKB-KW"/>
</dbReference>
<evidence type="ECO:0000256" key="8">
    <source>
        <dbReference type="ARBA" id="ARBA00022840"/>
    </source>
</evidence>
<dbReference type="Gene3D" id="3.40.50.300">
    <property type="entry name" value="P-loop containing nucleotide triphosphate hydrolases"/>
    <property type="match status" value="2"/>
</dbReference>
<comment type="catalytic activity">
    <reaction evidence="11 12">
        <text>ATP + H2O = ADP + phosphate + H(+)</text>
        <dbReference type="Rhea" id="RHEA:13065"/>
        <dbReference type="ChEBI" id="CHEBI:15377"/>
        <dbReference type="ChEBI" id="CHEBI:15378"/>
        <dbReference type="ChEBI" id="CHEBI:30616"/>
        <dbReference type="ChEBI" id="CHEBI:43474"/>
        <dbReference type="ChEBI" id="CHEBI:456216"/>
        <dbReference type="EC" id="5.6.2.4"/>
    </reaction>
</comment>
<dbReference type="Pfam" id="PF00271">
    <property type="entry name" value="Helicase_C"/>
    <property type="match status" value="1"/>
</dbReference>
<evidence type="ECO:0000256" key="3">
    <source>
        <dbReference type="ARBA" id="ARBA00022723"/>
    </source>
</evidence>
<dbReference type="InterPro" id="IPR005259">
    <property type="entry name" value="PriA"/>
</dbReference>
<evidence type="ECO:0000256" key="6">
    <source>
        <dbReference type="ARBA" id="ARBA00022806"/>
    </source>
</evidence>
<keyword evidence="5 12" id="KW-0378">Hydrolase</keyword>
<comment type="caution">
    <text evidence="15">The sequence shown here is derived from an EMBL/GenBank/DDBJ whole genome shotgun (WGS) entry which is preliminary data.</text>
</comment>
<dbReference type="GO" id="GO:0008270">
    <property type="term" value="F:zinc ion binding"/>
    <property type="evidence" value="ECO:0007669"/>
    <property type="project" value="UniProtKB-UniRule"/>
</dbReference>
<dbReference type="CDD" id="cd18804">
    <property type="entry name" value="SF2_C_priA"/>
    <property type="match status" value="1"/>
</dbReference>
<dbReference type="CDD" id="cd17929">
    <property type="entry name" value="DEXHc_priA"/>
    <property type="match status" value="1"/>
</dbReference>
<dbReference type="InterPro" id="IPR011545">
    <property type="entry name" value="DEAD/DEAH_box_helicase_dom"/>
</dbReference>
<evidence type="ECO:0000256" key="12">
    <source>
        <dbReference type="HAMAP-Rule" id="MF_00983"/>
    </source>
</evidence>
<dbReference type="InterPro" id="IPR041236">
    <property type="entry name" value="PriA_C"/>
</dbReference>
<keyword evidence="6 12" id="KW-0347">Helicase</keyword>
<comment type="similarity">
    <text evidence="12">Belongs to the helicase family. PriA subfamily.</text>
</comment>
<evidence type="ECO:0000256" key="11">
    <source>
        <dbReference type="ARBA" id="ARBA00048988"/>
    </source>
</evidence>
<dbReference type="GO" id="GO:0003677">
    <property type="term" value="F:DNA binding"/>
    <property type="evidence" value="ECO:0007669"/>
    <property type="project" value="UniProtKB-UniRule"/>
</dbReference>
<feature type="binding site" evidence="12">
    <location>
        <position position="532"/>
    </location>
    <ligand>
        <name>Zn(2+)</name>
        <dbReference type="ChEBI" id="CHEBI:29105"/>
        <label>2</label>
    </ligand>
</feature>
<feature type="domain" description="Helicase C-terminal" evidence="14">
    <location>
        <begin position="540"/>
        <end position="694"/>
    </location>
</feature>
<dbReference type="SUPFAM" id="SSF52540">
    <property type="entry name" value="P-loop containing nucleoside triphosphate hydrolases"/>
    <property type="match status" value="2"/>
</dbReference>
<keyword evidence="4 12" id="KW-0547">Nucleotide-binding</keyword>